<dbReference type="PATRIC" id="fig|1618989.3.peg.274"/>
<dbReference type="Gene3D" id="3.90.550.10">
    <property type="entry name" value="Spore Coat Polysaccharide Biosynthesis Protein SpsA, Chain A"/>
    <property type="match status" value="1"/>
</dbReference>
<comment type="function">
    <text evidence="8">Catalyzes the last two sequential reactions in the de novo biosynthetic pathway for UDP-N-acetylglucosamine (UDP-GlcNAc). The C-terminal domain catalyzes the transfer of acetyl group from acetyl coenzyme A to glucosamine-1-phosphate (GlcN-1-P) to produce N-acetylglucosamine-1-phosphate (GlcNAc-1-P), which is converted into UDP-GlcNAc by the transfer of uridine 5-monophosphate (from uridine 5-triphosphate), a reaction catalyzed by the N-terminal domain.</text>
</comment>
<evidence type="ECO:0000313" key="10">
    <source>
        <dbReference type="EMBL" id="KKW30313.1"/>
    </source>
</evidence>
<dbReference type="SUPFAM" id="SSF53448">
    <property type="entry name" value="Nucleotide-diphospho-sugar transferases"/>
    <property type="match status" value="1"/>
</dbReference>
<dbReference type="InterPro" id="IPR050065">
    <property type="entry name" value="GlmU-like"/>
</dbReference>
<sequence>MSNIRVIILAAGKGTRMKSDIPKPLISVAGKPMIEHLLESVRASGVDERPVVVVGAWSEALFRAALGDSVDYAVQREQLGTGHAVRVAQEAVGAADNIIVLYGDHPFIRPEVIKGIADMCEAFTGSVVMLTAVVPDFIDDYTMFERWGRILRDDDGEVIGIREAKDCSQEELEITEVNPGIYAFPAAWAWSSFDKISNENASKEYYLTDLIALAVAEGIEIATASADPLEVVGINSPEELARAERIIGKRT</sequence>
<evidence type="ECO:0000313" key="11">
    <source>
        <dbReference type="Proteomes" id="UP000034846"/>
    </source>
</evidence>
<gene>
    <name evidence="10" type="ORF">UY72_C0015G0010</name>
</gene>
<dbReference type="Pfam" id="PF12804">
    <property type="entry name" value="NTP_transf_3"/>
    <property type="match status" value="1"/>
</dbReference>
<reference evidence="10 11" key="1">
    <citation type="journal article" date="2015" name="Nature">
        <title>rRNA introns, odd ribosomes, and small enigmatic genomes across a large radiation of phyla.</title>
        <authorList>
            <person name="Brown C.T."/>
            <person name="Hug L.A."/>
            <person name="Thomas B.C."/>
            <person name="Sharon I."/>
            <person name="Castelle C.J."/>
            <person name="Singh A."/>
            <person name="Wilkins M.J."/>
            <person name="Williams K.H."/>
            <person name="Banfield J.F."/>
        </authorList>
    </citation>
    <scope>NUCLEOTIDE SEQUENCE [LARGE SCALE GENOMIC DNA]</scope>
</reference>
<dbReference type="InterPro" id="IPR029044">
    <property type="entry name" value="Nucleotide-diphossugar_trans"/>
</dbReference>
<evidence type="ECO:0000256" key="1">
    <source>
        <dbReference type="ARBA" id="ARBA00007707"/>
    </source>
</evidence>
<comment type="catalytic activity">
    <reaction evidence="6">
        <text>alpha-D-glucosamine 1-phosphate + acetyl-CoA = N-acetyl-alpha-D-glucosamine 1-phosphate + CoA + H(+)</text>
        <dbReference type="Rhea" id="RHEA:13725"/>
        <dbReference type="ChEBI" id="CHEBI:15378"/>
        <dbReference type="ChEBI" id="CHEBI:57287"/>
        <dbReference type="ChEBI" id="CHEBI:57288"/>
        <dbReference type="ChEBI" id="CHEBI:57776"/>
        <dbReference type="ChEBI" id="CHEBI:58516"/>
        <dbReference type="EC" id="2.3.1.157"/>
    </reaction>
</comment>
<evidence type="ECO:0000256" key="7">
    <source>
        <dbReference type="ARBA" id="ARBA00048493"/>
    </source>
</evidence>
<evidence type="ECO:0000256" key="4">
    <source>
        <dbReference type="ARBA" id="ARBA00022695"/>
    </source>
</evidence>
<keyword evidence="3" id="KW-0808">Transferase</keyword>
<protein>
    <submittedName>
        <fullName evidence="10">Bifunctional protein GlmU</fullName>
    </submittedName>
</protein>
<dbReference type="CDD" id="cd02540">
    <property type="entry name" value="GT2_GlmU_N_bac"/>
    <property type="match status" value="1"/>
</dbReference>
<evidence type="ECO:0000256" key="2">
    <source>
        <dbReference type="ARBA" id="ARBA00007947"/>
    </source>
</evidence>
<comment type="similarity">
    <text evidence="1">In the C-terminal section; belongs to the transferase hexapeptide repeat family.</text>
</comment>
<feature type="domain" description="MobA-like NTP transferase" evidence="9">
    <location>
        <begin position="6"/>
        <end position="130"/>
    </location>
</feature>
<evidence type="ECO:0000256" key="5">
    <source>
        <dbReference type="ARBA" id="ARBA00023315"/>
    </source>
</evidence>
<dbReference type="Proteomes" id="UP000034846">
    <property type="component" value="Unassembled WGS sequence"/>
</dbReference>
<dbReference type="EMBL" id="LCRD01000015">
    <property type="protein sequence ID" value="KKW30313.1"/>
    <property type="molecule type" value="Genomic_DNA"/>
</dbReference>
<dbReference type="PANTHER" id="PTHR43584:SF3">
    <property type="entry name" value="BIFUNCTIONAL PROTEIN GLMU"/>
    <property type="match status" value="1"/>
</dbReference>
<dbReference type="PANTHER" id="PTHR43584">
    <property type="entry name" value="NUCLEOTIDYL TRANSFERASE"/>
    <property type="match status" value="1"/>
</dbReference>
<organism evidence="10 11">
    <name type="scientific">Candidatus Uhrbacteria bacterium GW2011_GWD2_52_7</name>
    <dbReference type="NCBI Taxonomy" id="1618989"/>
    <lineage>
        <taxon>Bacteria</taxon>
        <taxon>Candidatus Uhriibacteriota</taxon>
    </lineage>
</organism>
<keyword evidence="4" id="KW-0548">Nucleotidyltransferase</keyword>
<keyword evidence="5" id="KW-0012">Acyltransferase</keyword>
<evidence type="ECO:0000256" key="3">
    <source>
        <dbReference type="ARBA" id="ARBA00022679"/>
    </source>
</evidence>
<proteinExistence type="inferred from homology"/>
<dbReference type="AlphaFoldDB" id="A0A0G1XGD5"/>
<evidence type="ECO:0000256" key="8">
    <source>
        <dbReference type="ARBA" id="ARBA00049628"/>
    </source>
</evidence>
<comment type="catalytic activity">
    <reaction evidence="7">
        <text>N-acetyl-alpha-D-glucosamine 1-phosphate + UTP + H(+) = UDP-N-acetyl-alpha-D-glucosamine + diphosphate</text>
        <dbReference type="Rhea" id="RHEA:13509"/>
        <dbReference type="ChEBI" id="CHEBI:15378"/>
        <dbReference type="ChEBI" id="CHEBI:33019"/>
        <dbReference type="ChEBI" id="CHEBI:46398"/>
        <dbReference type="ChEBI" id="CHEBI:57705"/>
        <dbReference type="ChEBI" id="CHEBI:57776"/>
        <dbReference type="EC" id="2.7.7.23"/>
    </reaction>
</comment>
<comment type="caution">
    <text evidence="10">The sequence shown here is derived from an EMBL/GenBank/DDBJ whole genome shotgun (WGS) entry which is preliminary data.</text>
</comment>
<dbReference type="GO" id="GO:0019134">
    <property type="term" value="F:glucosamine-1-phosphate N-acetyltransferase activity"/>
    <property type="evidence" value="ECO:0007669"/>
    <property type="project" value="UniProtKB-EC"/>
</dbReference>
<comment type="similarity">
    <text evidence="2">In the N-terminal section; belongs to the N-acetylglucosamine-1-phosphate uridyltransferase family.</text>
</comment>
<dbReference type="InterPro" id="IPR025877">
    <property type="entry name" value="MobA-like_NTP_Trfase"/>
</dbReference>
<name>A0A0G1XGD5_9BACT</name>
<evidence type="ECO:0000256" key="6">
    <source>
        <dbReference type="ARBA" id="ARBA00048247"/>
    </source>
</evidence>
<evidence type="ECO:0000259" key="9">
    <source>
        <dbReference type="Pfam" id="PF12804"/>
    </source>
</evidence>
<accession>A0A0G1XGD5</accession>
<dbReference type="GO" id="GO:0003977">
    <property type="term" value="F:UDP-N-acetylglucosamine diphosphorylase activity"/>
    <property type="evidence" value="ECO:0007669"/>
    <property type="project" value="UniProtKB-EC"/>
</dbReference>